<protein>
    <submittedName>
        <fullName evidence="2">Uncharacterized protein</fullName>
    </submittedName>
</protein>
<dbReference type="AlphaFoldDB" id="A0A317SS27"/>
<dbReference type="Proteomes" id="UP000246991">
    <property type="component" value="Unassembled WGS sequence"/>
</dbReference>
<proteinExistence type="predicted"/>
<name>A0A317SS27_9PEZI</name>
<accession>A0A317SS27</accession>
<reference evidence="2 3" key="1">
    <citation type="submission" date="2018-03" db="EMBL/GenBank/DDBJ databases">
        <title>Genomes of Pezizomycetes fungi and the evolution of truffles.</title>
        <authorList>
            <person name="Murat C."/>
            <person name="Payen T."/>
            <person name="Noel B."/>
            <person name="Kuo A."/>
            <person name="Martin F.M."/>
        </authorList>
    </citation>
    <scope>NUCLEOTIDE SEQUENCE [LARGE SCALE GENOMIC DNA]</scope>
    <source>
        <strain evidence="2">091103-1</strain>
    </source>
</reference>
<organism evidence="2 3">
    <name type="scientific">Tuber magnatum</name>
    <name type="common">white Piedmont truffle</name>
    <dbReference type="NCBI Taxonomy" id="42249"/>
    <lineage>
        <taxon>Eukaryota</taxon>
        <taxon>Fungi</taxon>
        <taxon>Dikarya</taxon>
        <taxon>Ascomycota</taxon>
        <taxon>Pezizomycotina</taxon>
        <taxon>Pezizomycetes</taxon>
        <taxon>Pezizales</taxon>
        <taxon>Tuberaceae</taxon>
        <taxon>Tuber</taxon>
    </lineage>
</organism>
<evidence type="ECO:0000256" key="1">
    <source>
        <dbReference type="SAM" id="MobiDB-lite"/>
    </source>
</evidence>
<sequence length="126" mass="13917">MHRWRACVFCQTFPCLPSEPESGAMAFIASPNTSESFPTPAIHKAIVNGDTPQSTMPTGAPVDHAAMPQPDPEPDPVPKHKDVATRKGPPIYELQHDHADSPELADWQPDIHGDHRELHCSYFSDQ</sequence>
<dbReference type="EMBL" id="PYWC01000025">
    <property type="protein sequence ID" value="PWW77243.1"/>
    <property type="molecule type" value="Genomic_DNA"/>
</dbReference>
<feature type="compositionally biased region" description="Basic and acidic residues" evidence="1">
    <location>
        <begin position="76"/>
        <end position="85"/>
    </location>
</feature>
<evidence type="ECO:0000313" key="2">
    <source>
        <dbReference type="EMBL" id="PWW77243.1"/>
    </source>
</evidence>
<keyword evidence="3" id="KW-1185">Reference proteome</keyword>
<evidence type="ECO:0000313" key="3">
    <source>
        <dbReference type="Proteomes" id="UP000246991"/>
    </source>
</evidence>
<comment type="caution">
    <text evidence="2">The sequence shown here is derived from an EMBL/GenBank/DDBJ whole genome shotgun (WGS) entry which is preliminary data.</text>
</comment>
<gene>
    <name evidence="2" type="ORF">C7212DRAFT_343081</name>
</gene>
<feature type="region of interest" description="Disordered" evidence="1">
    <location>
        <begin position="48"/>
        <end position="110"/>
    </location>
</feature>